<feature type="signal peptide" evidence="5">
    <location>
        <begin position="1"/>
        <end position="25"/>
    </location>
</feature>
<dbReference type="GO" id="GO:0016837">
    <property type="term" value="F:carbon-oxygen lyase activity, acting on polysaccharides"/>
    <property type="evidence" value="ECO:0007669"/>
    <property type="project" value="TreeGrafter"/>
</dbReference>
<reference evidence="6 7" key="1">
    <citation type="submission" date="2019-08" db="EMBL/GenBank/DDBJ databases">
        <title>Bradymonadales sp. TMQ4.</title>
        <authorList>
            <person name="Liang Q."/>
        </authorList>
    </citation>
    <scope>NUCLEOTIDE SEQUENCE [LARGE SCALE GENOMIC DNA]</scope>
    <source>
        <strain evidence="6 7">TMQ4</strain>
    </source>
</reference>
<evidence type="ECO:0000256" key="5">
    <source>
        <dbReference type="SAM" id="SignalP"/>
    </source>
</evidence>
<sequence length="527" mass="54446">MMGRTSVWGLCLAVAIGTWTGCSSAGSAEGEDVSVGEERGGSDEDADVAGGEDDSGDGRDGGLDGGDEEGGEGDGGSVDGGAEEDGGSTSGCVAPSPPSFDYVVAPGGRAGGAGTLDDPLSLEAAFSEAGPVGPGDRVMLRGGVYEGRYAPGVSGEEGAPVVFFAEPGERVTLDSGSATGVGSELDTGVLVEGEWVELRGLEVTSSAERSALVSGLTIYGANTKLINSVIHDTAQGISFWKPAVDSELYGNIIFNNGYEGTSRGHGHAIYTQNLEGTKRIADNVIFFGYAFGLHAYTEGGDIQGFDIEKNVWFRTGASRPGASRVGISDGALIGGLQPVARATLRGNHSWAPTINARSTRVGWGGSVQNEDITFLDNYLVGLVAAQGHWSTGVLENNAFYSELSGIDPAMYPDNLYGGSLPTENRVVLQVNEYSAGRAHLIIYNWEMREEVEVDLGAFADPGASYTIRSVYDVWGPPVAQGTYEGEGVRVPMGSVAPPQPAGDLQGIIGDDDPGAAFGVFVVEVGCL</sequence>
<dbReference type="Gene3D" id="2.160.20.10">
    <property type="entry name" value="Single-stranded right-handed beta-helix, Pectin lyase-like"/>
    <property type="match status" value="1"/>
</dbReference>
<dbReference type="PROSITE" id="PS51257">
    <property type="entry name" value="PROKAR_LIPOPROTEIN"/>
    <property type="match status" value="1"/>
</dbReference>
<dbReference type="InterPro" id="IPR011050">
    <property type="entry name" value="Pectin_lyase_fold/virulence"/>
</dbReference>
<dbReference type="AlphaFoldDB" id="A0A5C6X683"/>
<dbReference type="PANTHER" id="PTHR40088">
    <property type="entry name" value="PECTATE LYASE (EUROFUNG)"/>
    <property type="match status" value="1"/>
</dbReference>
<dbReference type="Proteomes" id="UP000321412">
    <property type="component" value="Unassembled WGS sequence"/>
</dbReference>
<keyword evidence="2" id="KW-0964">Secreted</keyword>
<accession>A0A5C6X683</accession>
<dbReference type="InterPro" id="IPR052052">
    <property type="entry name" value="Polysaccharide_Lyase_9"/>
</dbReference>
<dbReference type="SUPFAM" id="SSF51126">
    <property type="entry name" value="Pectin lyase-like"/>
    <property type="match status" value="1"/>
</dbReference>
<dbReference type="OrthoDB" id="247823at2"/>
<keyword evidence="3 5" id="KW-0732">Signal</keyword>
<feature type="region of interest" description="Disordered" evidence="4">
    <location>
        <begin position="23"/>
        <end position="96"/>
    </location>
</feature>
<evidence type="ECO:0000256" key="3">
    <source>
        <dbReference type="ARBA" id="ARBA00022729"/>
    </source>
</evidence>
<protein>
    <recommendedName>
        <fullName evidence="8">Right handed beta helix domain-containing protein</fullName>
    </recommendedName>
</protein>
<organism evidence="6 7">
    <name type="scientific">Lujinxingia vulgaris</name>
    <dbReference type="NCBI Taxonomy" id="2600176"/>
    <lineage>
        <taxon>Bacteria</taxon>
        <taxon>Deltaproteobacteria</taxon>
        <taxon>Bradymonadales</taxon>
        <taxon>Lujinxingiaceae</taxon>
        <taxon>Lujinxingia</taxon>
    </lineage>
</organism>
<dbReference type="RefSeq" id="WP_146981818.1">
    <property type="nucleotide sequence ID" value="NZ_VOSM01000005.1"/>
</dbReference>
<feature type="compositionally biased region" description="Acidic residues" evidence="4">
    <location>
        <begin position="43"/>
        <end position="55"/>
    </location>
</feature>
<evidence type="ECO:0000256" key="4">
    <source>
        <dbReference type="SAM" id="MobiDB-lite"/>
    </source>
</evidence>
<gene>
    <name evidence="6" type="ORF">FRC98_12740</name>
</gene>
<evidence type="ECO:0000313" key="6">
    <source>
        <dbReference type="EMBL" id="TXD36690.1"/>
    </source>
</evidence>
<evidence type="ECO:0000313" key="7">
    <source>
        <dbReference type="Proteomes" id="UP000321412"/>
    </source>
</evidence>
<dbReference type="EMBL" id="VOSM01000005">
    <property type="protein sequence ID" value="TXD36690.1"/>
    <property type="molecule type" value="Genomic_DNA"/>
</dbReference>
<name>A0A5C6X683_9DELT</name>
<evidence type="ECO:0008006" key="8">
    <source>
        <dbReference type="Google" id="ProtNLM"/>
    </source>
</evidence>
<proteinExistence type="predicted"/>
<feature type="chain" id="PRO_5022928559" description="Right handed beta helix domain-containing protein" evidence="5">
    <location>
        <begin position="26"/>
        <end position="527"/>
    </location>
</feature>
<dbReference type="PANTHER" id="PTHR40088:SF2">
    <property type="entry name" value="SECRETED SUGAR HYDROLASE"/>
    <property type="match status" value="1"/>
</dbReference>
<keyword evidence="7" id="KW-1185">Reference proteome</keyword>
<dbReference type="InterPro" id="IPR012334">
    <property type="entry name" value="Pectin_lyas_fold"/>
</dbReference>
<dbReference type="GO" id="GO:0005576">
    <property type="term" value="C:extracellular region"/>
    <property type="evidence" value="ECO:0007669"/>
    <property type="project" value="UniProtKB-SubCell"/>
</dbReference>
<comment type="subcellular location">
    <subcellularLocation>
        <location evidence="1">Secreted</location>
    </subcellularLocation>
</comment>
<evidence type="ECO:0000256" key="1">
    <source>
        <dbReference type="ARBA" id="ARBA00004613"/>
    </source>
</evidence>
<comment type="caution">
    <text evidence="6">The sequence shown here is derived from an EMBL/GenBank/DDBJ whole genome shotgun (WGS) entry which is preliminary data.</text>
</comment>
<evidence type="ECO:0000256" key="2">
    <source>
        <dbReference type="ARBA" id="ARBA00022525"/>
    </source>
</evidence>